<protein>
    <submittedName>
        <fullName evidence="1">Uncharacterized protein</fullName>
    </submittedName>
</protein>
<keyword evidence="2" id="KW-1185">Reference proteome</keyword>
<dbReference type="EMBL" id="BLXT01003743">
    <property type="protein sequence ID" value="GFO04902.1"/>
    <property type="molecule type" value="Genomic_DNA"/>
</dbReference>
<evidence type="ECO:0000313" key="1">
    <source>
        <dbReference type="EMBL" id="GFO04902.1"/>
    </source>
</evidence>
<reference evidence="1 2" key="1">
    <citation type="journal article" date="2021" name="Elife">
        <title>Chloroplast acquisition without the gene transfer in kleptoplastic sea slugs, Plakobranchus ocellatus.</title>
        <authorList>
            <person name="Maeda T."/>
            <person name="Takahashi S."/>
            <person name="Yoshida T."/>
            <person name="Shimamura S."/>
            <person name="Takaki Y."/>
            <person name="Nagai Y."/>
            <person name="Toyoda A."/>
            <person name="Suzuki Y."/>
            <person name="Arimoto A."/>
            <person name="Ishii H."/>
            <person name="Satoh N."/>
            <person name="Nishiyama T."/>
            <person name="Hasebe M."/>
            <person name="Maruyama T."/>
            <person name="Minagawa J."/>
            <person name="Obokata J."/>
            <person name="Shigenobu S."/>
        </authorList>
    </citation>
    <scope>NUCLEOTIDE SEQUENCE [LARGE SCALE GENOMIC DNA]</scope>
</reference>
<name>A0AAV4AD85_9GAST</name>
<dbReference type="AlphaFoldDB" id="A0AAV4AD85"/>
<comment type="caution">
    <text evidence="1">The sequence shown here is derived from an EMBL/GenBank/DDBJ whole genome shotgun (WGS) entry which is preliminary data.</text>
</comment>
<gene>
    <name evidence="1" type="ORF">PoB_003140700</name>
</gene>
<proteinExistence type="predicted"/>
<accession>A0AAV4AD85</accession>
<organism evidence="1 2">
    <name type="scientific">Plakobranchus ocellatus</name>
    <dbReference type="NCBI Taxonomy" id="259542"/>
    <lineage>
        <taxon>Eukaryota</taxon>
        <taxon>Metazoa</taxon>
        <taxon>Spiralia</taxon>
        <taxon>Lophotrochozoa</taxon>
        <taxon>Mollusca</taxon>
        <taxon>Gastropoda</taxon>
        <taxon>Heterobranchia</taxon>
        <taxon>Euthyneura</taxon>
        <taxon>Panpulmonata</taxon>
        <taxon>Sacoglossa</taxon>
        <taxon>Placobranchoidea</taxon>
        <taxon>Plakobranchidae</taxon>
        <taxon>Plakobranchus</taxon>
    </lineage>
</organism>
<evidence type="ECO:0000313" key="2">
    <source>
        <dbReference type="Proteomes" id="UP000735302"/>
    </source>
</evidence>
<sequence length="109" mass="12941">MRLSKITYPRRGCQRHSERYGVKEGVVRTSVDSGFSSIIHFLVWDCIVRHVSTSVAWKLCENAHVNAWQKISLRKYTEVYLQSSRIEDEFPLYLLLYRSQSFLSRLTRR</sequence>
<dbReference type="Proteomes" id="UP000735302">
    <property type="component" value="Unassembled WGS sequence"/>
</dbReference>